<dbReference type="RefSeq" id="WP_014098110.1">
    <property type="nucleotide sequence ID" value="NZ_CP010525.1"/>
</dbReference>
<evidence type="ECO:0000313" key="4">
    <source>
        <dbReference type="Proteomes" id="UP000032024"/>
    </source>
</evidence>
<keyword evidence="1" id="KW-0472">Membrane</keyword>
<feature type="transmembrane region" description="Helical" evidence="1">
    <location>
        <begin position="72"/>
        <end position="96"/>
    </location>
</feature>
<sequence length="141" mass="14970">MTILKQIFTVFCGLGGGLVVGCGYVAFLTVLGIVPRLVQLSRTERFIQSYEWAVVFGVLSGTWWGLGDAGGRLSAIVAAPVGLFCGLFVGMLAAALTEVVNVIPIFSKRIGMDGRLAGALMAIVLGKVAGALFQWLYYVNH</sequence>
<evidence type="ECO:0000256" key="1">
    <source>
        <dbReference type="SAM" id="Phobius"/>
    </source>
</evidence>
<dbReference type="Proteomes" id="UP000032024">
    <property type="component" value="Chromosome"/>
</dbReference>
<keyword evidence="4" id="KW-1185">Reference proteome</keyword>
<name>A0A0C5C7V6_HEYCO</name>
<organism evidence="3 5">
    <name type="scientific">Heyndrickxia coagulans</name>
    <name type="common">Weizmannia coagulans</name>
    <dbReference type="NCBI Taxonomy" id="1398"/>
    <lineage>
        <taxon>Bacteria</taxon>
        <taxon>Bacillati</taxon>
        <taxon>Bacillota</taxon>
        <taxon>Bacilli</taxon>
        <taxon>Bacillales</taxon>
        <taxon>Bacillaceae</taxon>
        <taxon>Heyndrickxia</taxon>
    </lineage>
</organism>
<dbReference type="PROSITE" id="PS51257">
    <property type="entry name" value="PROKAR_LIPOPROTEIN"/>
    <property type="match status" value="1"/>
</dbReference>
<dbReference type="PATRIC" id="fig|1398.18.peg.1932"/>
<feature type="transmembrane region" description="Helical" evidence="1">
    <location>
        <begin position="46"/>
        <end position="66"/>
    </location>
</feature>
<dbReference type="GeneID" id="93259617"/>
<feature type="transmembrane region" description="Helical" evidence="1">
    <location>
        <begin position="116"/>
        <end position="138"/>
    </location>
</feature>
<keyword evidence="1" id="KW-1133">Transmembrane helix</keyword>
<dbReference type="AlphaFoldDB" id="A0A0C5C7V6"/>
<feature type="transmembrane region" description="Helical" evidence="1">
    <location>
        <begin position="6"/>
        <end position="34"/>
    </location>
</feature>
<dbReference type="InterPro" id="IPR020144">
    <property type="entry name" value="SpoVAB"/>
</dbReference>
<evidence type="ECO:0000313" key="2">
    <source>
        <dbReference type="EMBL" id="AJO22724.1"/>
    </source>
</evidence>
<reference evidence="4" key="2">
    <citation type="submission" date="2015-01" db="EMBL/GenBank/DDBJ databases">
        <title>Comparative genome analysis of Bacillus coagulans HM-08, Clostridium butyricum HM-68, Bacillus subtilis HM-66 and Bacillus paralicheniformis BL-09.</title>
        <authorList>
            <person name="Zhang H."/>
        </authorList>
    </citation>
    <scope>NUCLEOTIDE SEQUENCE [LARGE SCALE GENOMIC DNA]</scope>
    <source>
        <strain evidence="4">HM-08</strain>
    </source>
</reference>
<dbReference type="Proteomes" id="UP000070376">
    <property type="component" value="Unassembled WGS sequence"/>
</dbReference>
<reference evidence="5" key="4">
    <citation type="submission" date="2016-01" db="EMBL/GenBank/DDBJ databases">
        <authorList>
            <person name="Mitreva M."/>
            <person name="Pepin K.H."/>
            <person name="Mihindukulasuriya K.A."/>
            <person name="Fulton R."/>
            <person name="Fronick C."/>
            <person name="O'Laughlin M."/>
            <person name="Miner T."/>
            <person name="Herter B."/>
            <person name="Rosa B.A."/>
            <person name="Cordes M."/>
            <person name="Tomlinson C."/>
            <person name="Wollam A."/>
            <person name="Palsikar V.B."/>
            <person name="Mardis E.R."/>
            <person name="Wilson R.K."/>
        </authorList>
    </citation>
    <scope>NUCLEOTIDE SEQUENCE [LARGE SCALE GENOMIC DNA]</scope>
    <source>
        <strain evidence="5">GED7749B</strain>
    </source>
</reference>
<dbReference type="EMBL" id="CP010525">
    <property type="protein sequence ID" value="AJO22724.1"/>
    <property type="molecule type" value="Genomic_DNA"/>
</dbReference>
<gene>
    <name evidence="3" type="ORF">HMPREF3213_02634</name>
    <name evidence="2" type="ORF">SB48_HM08orf03054</name>
</gene>
<dbReference type="EMBL" id="LRPN01000116">
    <property type="protein sequence ID" value="KWZ79530.1"/>
    <property type="molecule type" value="Genomic_DNA"/>
</dbReference>
<dbReference type="Pfam" id="PF13782">
    <property type="entry name" value="SpoVAB"/>
    <property type="match status" value="1"/>
</dbReference>
<dbReference type="STRING" id="1398.AB434_3352"/>
<protein>
    <submittedName>
        <fullName evidence="3">Stage V sporulation protein AB</fullName>
    </submittedName>
</protein>
<evidence type="ECO:0000313" key="5">
    <source>
        <dbReference type="Proteomes" id="UP000070376"/>
    </source>
</evidence>
<evidence type="ECO:0000313" key="3">
    <source>
        <dbReference type="EMBL" id="KWZ79530.1"/>
    </source>
</evidence>
<keyword evidence="1" id="KW-0812">Transmembrane</keyword>
<proteinExistence type="predicted"/>
<accession>A0A0C5C7V6</accession>
<reference evidence="2" key="1">
    <citation type="submission" date="2015-01" db="EMBL/GenBank/DDBJ databases">
        <title>Comparative genome analysis of Bacillus coagulans HM-08, Clostridium butyricum HM-68, Bacillus subtilis HM-66 and Bacillus licheniformis BL-09.</title>
        <authorList>
            <person name="Zhang H."/>
        </authorList>
    </citation>
    <scope>NUCLEOTIDE SEQUENCE [LARGE SCALE GENOMIC DNA]</scope>
    <source>
        <strain evidence="2">HM-08</strain>
    </source>
</reference>
<reference evidence="3" key="3">
    <citation type="submission" date="2016-01" db="EMBL/GenBank/DDBJ databases">
        <authorList>
            <person name="Oliw E.H."/>
        </authorList>
    </citation>
    <scope>NUCLEOTIDE SEQUENCE [LARGE SCALE GENOMIC DNA]</scope>
    <source>
        <strain evidence="3">GED7749B</strain>
    </source>
</reference>